<organism evidence="2 3">
    <name type="scientific">Puccinia sorghi</name>
    <dbReference type="NCBI Taxonomy" id="27349"/>
    <lineage>
        <taxon>Eukaryota</taxon>
        <taxon>Fungi</taxon>
        <taxon>Dikarya</taxon>
        <taxon>Basidiomycota</taxon>
        <taxon>Pucciniomycotina</taxon>
        <taxon>Pucciniomycetes</taxon>
        <taxon>Pucciniales</taxon>
        <taxon>Pucciniaceae</taxon>
        <taxon>Puccinia</taxon>
    </lineage>
</organism>
<gene>
    <name evidence="2" type="ORF">VP01_233g5</name>
</gene>
<sequence length="555" mass="62069">MIPPKVERKFNGNISSHTALLNTFGDEKRQQAFLDRVVATSLNNSLLSKETMRSRNKGCPTKQAPGIHKYDKLIDYDCKLVRSVEKISHKKIMTESCFFRFWQPFRTGWSPDVEPDMTMCSLRGPIHTKMRKRTHRQQRTLTSISAPNSPRNASLFVLRVSPYDPLCPWPQTEIWGSIRQNLLLSLTEKLTPKASSIAWLLKGNKVSFTVLKPACFDLAHPTIKPCLQTPSGQRSSGNLNGYEVSRSEPASSDRRSCGTHQSIQEEKERRRKELVVSSSFDLINVVNVANSSDSSKTLFNSVKLIRETKASTSLPDPLSVETSNNSSVLNWPSTRVIVSSSGSCTRTPESPLIDGNYCVSLSCRVVMKNVGNKNLLHRNNYLRGLKGYKRSVQPATSDPQFFGSLLAFLGRAFLVQYHLLSISFSIEQFSSNLAESNSQWSSVNLSCSVQIAQKKKKKNCEECSIQKDGNYKILNHHCSAPPISLQNGLMQNAQSHWKSTIEACKTTTSSTSNTNSIYSYFSVKCSFPFNYYVAPQIKNKLIACSGLNDKMLCGG</sequence>
<dbReference type="Proteomes" id="UP000037035">
    <property type="component" value="Unassembled WGS sequence"/>
</dbReference>
<reference evidence="2 3" key="1">
    <citation type="submission" date="2015-08" db="EMBL/GenBank/DDBJ databases">
        <title>Next Generation Sequencing and Analysis of the Genome of Puccinia sorghi L Schw, the Causal Agent of Maize Common Rust.</title>
        <authorList>
            <person name="Rochi L."/>
            <person name="Burguener G."/>
            <person name="Darino M."/>
            <person name="Turjanski A."/>
            <person name="Kreff E."/>
            <person name="Dieguez M.J."/>
            <person name="Sacco F."/>
        </authorList>
    </citation>
    <scope>NUCLEOTIDE SEQUENCE [LARGE SCALE GENOMIC DNA]</scope>
    <source>
        <strain evidence="2 3">RO10H11247</strain>
    </source>
</reference>
<feature type="region of interest" description="Disordered" evidence="1">
    <location>
        <begin position="227"/>
        <end position="269"/>
    </location>
</feature>
<accession>A0A0L6V7C2</accession>
<dbReference type="STRING" id="27349.A0A0L6V7C2"/>
<evidence type="ECO:0000313" key="2">
    <source>
        <dbReference type="EMBL" id="KNZ56701.1"/>
    </source>
</evidence>
<comment type="caution">
    <text evidence="2">The sequence shown here is derived from an EMBL/GenBank/DDBJ whole genome shotgun (WGS) entry which is preliminary data.</text>
</comment>
<evidence type="ECO:0000256" key="1">
    <source>
        <dbReference type="SAM" id="MobiDB-lite"/>
    </source>
</evidence>
<dbReference type="EMBL" id="LAVV01007214">
    <property type="protein sequence ID" value="KNZ56701.1"/>
    <property type="molecule type" value="Genomic_DNA"/>
</dbReference>
<proteinExistence type="predicted"/>
<keyword evidence="3" id="KW-1185">Reference proteome</keyword>
<dbReference type="AlphaFoldDB" id="A0A0L6V7C2"/>
<feature type="compositionally biased region" description="Polar residues" evidence="1">
    <location>
        <begin position="228"/>
        <end position="239"/>
    </location>
</feature>
<dbReference type="VEuPathDB" id="FungiDB:VP01_233g5"/>
<evidence type="ECO:0000313" key="3">
    <source>
        <dbReference type="Proteomes" id="UP000037035"/>
    </source>
</evidence>
<name>A0A0L6V7C2_9BASI</name>
<protein>
    <submittedName>
        <fullName evidence="2">Uncharacterized protein</fullName>
    </submittedName>
</protein>